<keyword evidence="2" id="KW-0378">Hydrolase</keyword>
<dbReference type="EMBL" id="JAFKCT010000009">
    <property type="protein sequence ID" value="MBN7812984.1"/>
    <property type="molecule type" value="Genomic_DNA"/>
</dbReference>
<evidence type="ECO:0000259" key="9">
    <source>
        <dbReference type="PROSITE" id="PS51194"/>
    </source>
</evidence>
<evidence type="ECO:0000313" key="12">
    <source>
        <dbReference type="Proteomes" id="UP000664317"/>
    </source>
</evidence>
<dbReference type="PROSITE" id="PS51195">
    <property type="entry name" value="Q_MOTIF"/>
    <property type="match status" value="1"/>
</dbReference>
<evidence type="ECO:0000256" key="3">
    <source>
        <dbReference type="ARBA" id="ARBA00022806"/>
    </source>
</evidence>
<keyword evidence="4" id="KW-0067">ATP-binding</keyword>
<dbReference type="PROSITE" id="PS51192">
    <property type="entry name" value="HELICASE_ATP_BIND_1"/>
    <property type="match status" value="1"/>
</dbReference>
<organism evidence="11 12">
    <name type="scientific">Algoriphagus oliviformis</name>
    <dbReference type="NCBI Taxonomy" id="2811231"/>
    <lineage>
        <taxon>Bacteria</taxon>
        <taxon>Pseudomonadati</taxon>
        <taxon>Bacteroidota</taxon>
        <taxon>Cytophagia</taxon>
        <taxon>Cytophagales</taxon>
        <taxon>Cyclobacteriaceae</taxon>
        <taxon>Algoriphagus</taxon>
    </lineage>
</organism>
<dbReference type="PROSITE" id="PS51194">
    <property type="entry name" value="HELICASE_CTER"/>
    <property type="match status" value="1"/>
</dbReference>
<dbReference type="Pfam" id="PF00270">
    <property type="entry name" value="DEAD"/>
    <property type="match status" value="1"/>
</dbReference>
<gene>
    <name evidence="11" type="ORF">J0A68_18655</name>
</gene>
<accession>A0ABS3C8T8</accession>
<dbReference type="Pfam" id="PF00271">
    <property type="entry name" value="Helicase_C"/>
    <property type="match status" value="1"/>
</dbReference>
<dbReference type="Proteomes" id="UP000664317">
    <property type="component" value="Unassembled WGS sequence"/>
</dbReference>
<feature type="compositionally biased region" description="Low complexity" evidence="7">
    <location>
        <begin position="17"/>
        <end position="28"/>
    </location>
</feature>
<evidence type="ECO:0000259" key="10">
    <source>
        <dbReference type="PROSITE" id="PS51195"/>
    </source>
</evidence>
<dbReference type="InterPro" id="IPR014001">
    <property type="entry name" value="Helicase_ATP-bd"/>
</dbReference>
<evidence type="ECO:0000256" key="2">
    <source>
        <dbReference type="ARBA" id="ARBA00022801"/>
    </source>
</evidence>
<dbReference type="PANTHER" id="PTHR47959">
    <property type="entry name" value="ATP-DEPENDENT RNA HELICASE RHLE-RELATED"/>
    <property type="match status" value="1"/>
</dbReference>
<dbReference type="SUPFAM" id="SSF52540">
    <property type="entry name" value="P-loop containing nucleoside triphosphate hydrolases"/>
    <property type="match status" value="1"/>
</dbReference>
<sequence length="407" mass="44848">MNQQRKNTRPHGGKPSGGTKPSGPAKGGTVDRRQKKKKASTLDPKLFVKKAKPTGQAGFRTEKSFQDISLDSRLLSNILHKGYQTLTTIQDQSILPLLDGRDMMAISKTGSGKTAAFLIPIIEHALKDPRNYTALVVTPTRELALQIENEFKSLTAGLHLYSATFIGGTNINSDYKQLERKLQVIVGTPGRLLDLSDRKLLKLNQVNTLVLDEFDRMLDMGFVNDVKKLVNLIGRRDQTLLFSATLEPAQKQLIASLLHNPIEVIVENAGGTNENIEQQTVHVPEGADKFGMLAAMIKSPDMEKVILFAETKRLADRLAKKLNQAGVTAGQIHGDKSQNFRVKMIEEFKKGNIRVLVATDVAARGIDVADVSHVINYQLPMTMDAYIHRIGRTGRAGKVGHAITFVD</sequence>
<evidence type="ECO:0000256" key="5">
    <source>
        <dbReference type="ARBA" id="ARBA00038437"/>
    </source>
</evidence>
<evidence type="ECO:0000256" key="7">
    <source>
        <dbReference type="SAM" id="MobiDB-lite"/>
    </source>
</evidence>
<proteinExistence type="inferred from homology"/>
<name>A0ABS3C8T8_9BACT</name>
<reference evidence="11 12" key="1">
    <citation type="submission" date="2021-03" db="EMBL/GenBank/DDBJ databases">
        <title>novel species isolated from a fishpond in China.</title>
        <authorList>
            <person name="Lu H."/>
            <person name="Cai Z."/>
        </authorList>
    </citation>
    <scope>NUCLEOTIDE SEQUENCE [LARGE SCALE GENOMIC DNA]</scope>
    <source>
        <strain evidence="11 12">H41</strain>
    </source>
</reference>
<keyword evidence="1" id="KW-0547">Nucleotide-binding</keyword>
<dbReference type="GO" id="GO:0004386">
    <property type="term" value="F:helicase activity"/>
    <property type="evidence" value="ECO:0007669"/>
    <property type="project" value="UniProtKB-KW"/>
</dbReference>
<evidence type="ECO:0000259" key="8">
    <source>
        <dbReference type="PROSITE" id="PS51192"/>
    </source>
</evidence>
<dbReference type="InterPro" id="IPR011545">
    <property type="entry name" value="DEAD/DEAH_box_helicase_dom"/>
</dbReference>
<dbReference type="InterPro" id="IPR050079">
    <property type="entry name" value="DEAD_box_RNA_helicase"/>
</dbReference>
<comment type="similarity">
    <text evidence="5">Belongs to the DEAD box helicase family.</text>
</comment>
<protein>
    <submittedName>
        <fullName evidence="11">DEAD/DEAH box helicase</fullName>
    </submittedName>
</protein>
<dbReference type="InterPro" id="IPR044742">
    <property type="entry name" value="DEAD/DEAH_RhlB"/>
</dbReference>
<dbReference type="PANTHER" id="PTHR47959:SF13">
    <property type="entry name" value="ATP-DEPENDENT RNA HELICASE RHLE"/>
    <property type="match status" value="1"/>
</dbReference>
<feature type="domain" description="DEAD-box RNA helicase Q" evidence="10">
    <location>
        <begin position="63"/>
        <end position="91"/>
    </location>
</feature>
<evidence type="ECO:0000313" key="11">
    <source>
        <dbReference type="EMBL" id="MBN7812984.1"/>
    </source>
</evidence>
<feature type="domain" description="Helicase C-terminal" evidence="9">
    <location>
        <begin position="275"/>
        <end position="407"/>
    </location>
</feature>
<evidence type="ECO:0000256" key="1">
    <source>
        <dbReference type="ARBA" id="ARBA00022741"/>
    </source>
</evidence>
<feature type="compositionally biased region" description="Basic residues" evidence="7">
    <location>
        <begin position="1"/>
        <end position="12"/>
    </location>
</feature>
<evidence type="ECO:0000256" key="4">
    <source>
        <dbReference type="ARBA" id="ARBA00022840"/>
    </source>
</evidence>
<keyword evidence="3 11" id="KW-0347">Helicase</keyword>
<keyword evidence="12" id="KW-1185">Reference proteome</keyword>
<dbReference type="SMART" id="SM00490">
    <property type="entry name" value="HELICc"/>
    <property type="match status" value="1"/>
</dbReference>
<feature type="domain" description="Helicase ATP-binding" evidence="8">
    <location>
        <begin position="94"/>
        <end position="264"/>
    </location>
</feature>
<evidence type="ECO:0000256" key="6">
    <source>
        <dbReference type="PROSITE-ProRule" id="PRU00552"/>
    </source>
</evidence>
<dbReference type="InterPro" id="IPR027417">
    <property type="entry name" value="P-loop_NTPase"/>
</dbReference>
<feature type="short sequence motif" description="Q motif" evidence="6">
    <location>
        <begin position="63"/>
        <end position="91"/>
    </location>
</feature>
<dbReference type="CDD" id="cd18787">
    <property type="entry name" value="SF2_C_DEAD"/>
    <property type="match status" value="1"/>
</dbReference>
<dbReference type="InterPro" id="IPR014014">
    <property type="entry name" value="RNA_helicase_DEAD_Q_motif"/>
</dbReference>
<dbReference type="InterPro" id="IPR001650">
    <property type="entry name" value="Helicase_C-like"/>
</dbReference>
<dbReference type="CDD" id="cd00268">
    <property type="entry name" value="DEADc"/>
    <property type="match status" value="1"/>
</dbReference>
<dbReference type="RefSeq" id="WP_206579755.1">
    <property type="nucleotide sequence ID" value="NZ_JAFKCT010000009.1"/>
</dbReference>
<dbReference type="Gene3D" id="3.40.50.300">
    <property type="entry name" value="P-loop containing nucleotide triphosphate hydrolases"/>
    <property type="match status" value="2"/>
</dbReference>
<comment type="caution">
    <text evidence="11">The sequence shown here is derived from an EMBL/GenBank/DDBJ whole genome shotgun (WGS) entry which is preliminary data.</text>
</comment>
<dbReference type="SMART" id="SM00487">
    <property type="entry name" value="DEXDc"/>
    <property type="match status" value="1"/>
</dbReference>
<feature type="region of interest" description="Disordered" evidence="7">
    <location>
        <begin position="1"/>
        <end position="45"/>
    </location>
</feature>